<dbReference type="Gene3D" id="3.40.50.10190">
    <property type="entry name" value="BRCT domain"/>
    <property type="match status" value="1"/>
</dbReference>
<dbReference type="SUPFAM" id="SSF49879">
    <property type="entry name" value="SMAD/FHA domain"/>
    <property type="match status" value="1"/>
</dbReference>
<keyword evidence="2" id="KW-0158">Chromosome</keyword>
<feature type="domain" description="FHA" evidence="5">
    <location>
        <begin position="22"/>
        <end position="75"/>
    </location>
</feature>
<dbReference type="PROSITE" id="PS50172">
    <property type="entry name" value="BRCT"/>
    <property type="match status" value="1"/>
</dbReference>
<feature type="region of interest" description="Disordered" evidence="4">
    <location>
        <begin position="111"/>
        <end position="219"/>
    </location>
</feature>
<dbReference type="EMBL" id="JAFEUZ010000034">
    <property type="protein sequence ID" value="KAG5468475.1"/>
    <property type="molecule type" value="Genomic_DNA"/>
</dbReference>
<accession>A0A836H166</accession>
<dbReference type="Gene3D" id="2.60.200.20">
    <property type="match status" value="1"/>
</dbReference>
<dbReference type="Proteomes" id="UP000673552">
    <property type="component" value="Chromosome 34"/>
</dbReference>
<keyword evidence="8" id="KW-1185">Reference proteome</keyword>
<dbReference type="OrthoDB" id="342264at2759"/>
<organism evidence="7 8">
    <name type="scientific">Leishmania martiniquensis</name>
    <dbReference type="NCBI Taxonomy" id="1580590"/>
    <lineage>
        <taxon>Eukaryota</taxon>
        <taxon>Discoba</taxon>
        <taxon>Euglenozoa</taxon>
        <taxon>Kinetoplastea</taxon>
        <taxon>Metakinetoplastina</taxon>
        <taxon>Trypanosomatida</taxon>
        <taxon>Trypanosomatidae</taxon>
        <taxon>Leishmaniinae</taxon>
        <taxon>Leishmania</taxon>
    </lineage>
</organism>
<name>A0A836H166_9TRYP</name>
<evidence type="ECO:0000256" key="4">
    <source>
        <dbReference type="SAM" id="MobiDB-lite"/>
    </source>
</evidence>
<dbReference type="InterPro" id="IPR036420">
    <property type="entry name" value="BRCT_dom_sf"/>
</dbReference>
<evidence type="ECO:0008006" key="9">
    <source>
        <dbReference type="Google" id="ProtNLM"/>
    </source>
</evidence>
<dbReference type="SMART" id="SM00292">
    <property type="entry name" value="BRCT"/>
    <property type="match status" value="1"/>
</dbReference>
<dbReference type="Pfam" id="PF00498">
    <property type="entry name" value="FHA"/>
    <property type="match status" value="1"/>
</dbReference>
<proteinExistence type="predicted"/>
<evidence type="ECO:0000256" key="1">
    <source>
        <dbReference type="ARBA" id="ARBA00004286"/>
    </source>
</evidence>
<feature type="domain" description="BRCT" evidence="6">
    <location>
        <begin position="244"/>
        <end position="306"/>
    </location>
</feature>
<comment type="caution">
    <text evidence="7">The sequence shown here is derived from an EMBL/GenBank/DDBJ whole genome shotgun (WGS) entry which is preliminary data.</text>
</comment>
<dbReference type="PROSITE" id="PS50006">
    <property type="entry name" value="FHA_DOMAIN"/>
    <property type="match status" value="1"/>
</dbReference>
<protein>
    <recommendedName>
        <fullName evidence="9">FHA domain-containing protein</fullName>
    </recommendedName>
</protein>
<reference evidence="7 8" key="1">
    <citation type="submission" date="2021-03" db="EMBL/GenBank/DDBJ databases">
        <title>Leishmania (Mundinia) martiniquensis Genome sequencing and assembly.</title>
        <authorList>
            <person name="Almutairi H."/>
            <person name="Gatherer D."/>
        </authorList>
    </citation>
    <scope>NUCLEOTIDE SEQUENCE [LARGE SCALE GENOMIC DNA]</scope>
    <source>
        <strain evidence="7">LSCM1</strain>
    </source>
</reference>
<evidence type="ECO:0000256" key="2">
    <source>
        <dbReference type="ARBA" id="ARBA00022454"/>
    </source>
</evidence>
<dbReference type="AlphaFoldDB" id="A0A836H166"/>
<dbReference type="SUPFAM" id="SSF52113">
    <property type="entry name" value="BRCT domain"/>
    <property type="match status" value="1"/>
</dbReference>
<dbReference type="InterPro" id="IPR008984">
    <property type="entry name" value="SMAD_FHA_dom_sf"/>
</dbReference>
<dbReference type="InterPro" id="IPR000253">
    <property type="entry name" value="FHA_dom"/>
</dbReference>
<evidence type="ECO:0000313" key="8">
    <source>
        <dbReference type="Proteomes" id="UP000673552"/>
    </source>
</evidence>
<dbReference type="CDD" id="cd00027">
    <property type="entry name" value="BRCT"/>
    <property type="match status" value="1"/>
</dbReference>
<evidence type="ECO:0000313" key="7">
    <source>
        <dbReference type="EMBL" id="KAG5468475.1"/>
    </source>
</evidence>
<sequence length="409" mass="44268">MNTTAYALVAQEKQYPLQLGKNVVGRSSVPVEGVSFINLESPLAAVSRMQAFLDIGANGDAWISDCNSTNGTFLSIRPGPGIRLEANRYYQLSPGCRIVFGDVTCTFETLTEAPPTPENLRHSLTSPSRSTRKTEPLGDVRTSLARTASTALAKQLPAHSKAHRRDLPYLDEGGSLSPVRTAPSVRTASTNNTQRLRLRTPTAPPRPQKRSKVDSVATSSPVLKVAPNVEEAAAPPPATARTLVCLTGMDSDEREAVAKRVRQLKGRIVDDITKANLLVVAAPPVRTPKFIAAVARGIPVVSVEYIRNEKYELDDARHHIVGLKTDQHTYTAAELKKVIYRKEALPLLKGISFNIAALSSKTKRVAAEIIASSGGNVVRTKKGRGIVLTDAELDKLYDCILRGRVPDAL</sequence>
<dbReference type="Pfam" id="PF00533">
    <property type="entry name" value="BRCT"/>
    <property type="match status" value="1"/>
</dbReference>
<dbReference type="RefSeq" id="XP_067175413.1">
    <property type="nucleotide sequence ID" value="XM_067320038.1"/>
</dbReference>
<dbReference type="InterPro" id="IPR001357">
    <property type="entry name" value="BRCT_dom"/>
</dbReference>
<evidence type="ECO:0000259" key="5">
    <source>
        <dbReference type="PROSITE" id="PS50006"/>
    </source>
</evidence>
<dbReference type="KEGG" id="lmat:92512550"/>
<gene>
    <name evidence="7" type="ORF">LSCM1_02455</name>
</gene>
<dbReference type="GeneID" id="92512550"/>
<comment type="subcellular location">
    <subcellularLocation>
        <location evidence="1">Chromosome</location>
    </subcellularLocation>
</comment>
<keyword evidence="3" id="KW-0131">Cell cycle</keyword>
<evidence type="ECO:0000256" key="3">
    <source>
        <dbReference type="ARBA" id="ARBA00023306"/>
    </source>
</evidence>
<evidence type="ECO:0000259" key="6">
    <source>
        <dbReference type="PROSITE" id="PS50172"/>
    </source>
</evidence>
<feature type="compositionally biased region" description="Low complexity" evidence="4">
    <location>
        <begin position="141"/>
        <end position="153"/>
    </location>
</feature>
<feature type="compositionally biased region" description="Polar residues" evidence="4">
    <location>
        <begin position="184"/>
        <end position="194"/>
    </location>
</feature>
<dbReference type="SMART" id="SM00240">
    <property type="entry name" value="FHA"/>
    <property type="match status" value="1"/>
</dbReference>
<dbReference type="GO" id="GO:0005694">
    <property type="term" value="C:chromosome"/>
    <property type="evidence" value="ECO:0007669"/>
    <property type="project" value="UniProtKB-SubCell"/>
</dbReference>